<dbReference type="InterPro" id="IPR009057">
    <property type="entry name" value="Homeodomain-like_sf"/>
</dbReference>
<evidence type="ECO:0000313" key="3">
    <source>
        <dbReference type="Proteomes" id="UP000249794"/>
    </source>
</evidence>
<dbReference type="Pfam" id="PF13384">
    <property type="entry name" value="HTH_23"/>
    <property type="match status" value="1"/>
</dbReference>
<dbReference type="Pfam" id="PF13592">
    <property type="entry name" value="HTH_33"/>
    <property type="match status" value="1"/>
</dbReference>
<proteinExistence type="predicted"/>
<organism evidence="2 3">
    <name type="scientific">Phormidesmis priestleyi</name>
    <dbReference type="NCBI Taxonomy" id="268141"/>
    <lineage>
        <taxon>Bacteria</taxon>
        <taxon>Bacillati</taxon>
        <taxon>Cyanobacteriota</taxon>
        <taxon>Cyanophyceae</taxon>
        <taxon>Leptolyngbyales</taxon>
        <taxon>Leptolyngbyaceae</taxon>
        <taxon>Phormidesmis</taxon>
    </lineage>
</organism>
<dbReference type="SUPFAM" id="SSF46689">
    <property type="entry name" value="Homeodomain-like"/>
    <property type="match status" value="1"/>
</dbReference>
<gene>
    <name evidence="2" type="ORF">DCF15_01505</name>
</gene>
<evidence type="ECO:0000313" key="2">
    <source>
        <dbReference type="EMBL" id="PZO60739.1"/>
    </source>
</evidence>
<dbReference type="EMBL" id="QBMP01000007">
    <property type="protein sequence ID" value="PZO60739.1"/>
    <property type="molecule type" value="Genomic_DNA"/>
</dbReference>
<feature type="domain" description="Winged helix-turn helix" evidence="1">
    <location>
        <begin position="119"/>
        <end position="176"/>
    </location>
</feature>
<dbReference type="Proteomes" id="UP000249794">
    <property type="component" value="Unassembled WGS sequence"/>
</dbReference>
<reference evidence="2 3" key="2">
    <citation type="submission" date="2018-06" db="EMBL/GenBank/DDBJ databases">
        <title>Metagenomic assembly of (sub)arctic Cyanobacteria and their associated microbiome from non-axenic cultures.</title>
        <authorList>
            <person name="Baurain D."/>
        </authorList>
    </citation>
    <scope>NUCLEOTIDE SEQUENCE [LARGE SCALE GENOMIC DNA]</scope>
    <source>
        <strain evidence="2">ULC027bin1</strain>
    </source>
</reference>
<reference evidence="3" key="1">
    <citation type="submission" date="2018-04" db="EMBL/GenBank/DDBJ databases">
        <authorList>
            <person name="Cornet L."/>
        </authorList>
    </citation>
    <scope>NUCLEOTIDE SEQUENCE [LARGE SCALE GENOMIC DNA]</scope>
</reference>
<evidence type="ECO:0000259" key="1">
    <source>
        <dbReference type="Pfam" id="PF13592"/>
    </source>
</evidence>
<dbReference type="InterPro" id="IPR025959">
    <property type="entry name" value="Winged_HTH_dom"/>
</dbReference>
<dbReference type="AlphaFoldDB" id="A0A2W4Y1R0"/>
<accession>A0A2W4Y1R0</accession>
<sequence length="188" mass="21125">MSEKAARINRLFVGRCAMETSIISTASDKTVQIEELKAFIRKQRDGREVKKALAVKLLYQGYQYVSVVSILDVSLGAIHEWKQLYEASGVAGFQPNHQGSKGYLSESQKAAVLGWLKQKDIWTLGELEYHLASEYEVTYASKQSYYDLFEAAAISWKKTSKVNPKGDAEVVSAKKQLSKAAWHATTRR</sequence>
<comment type="caution">
    <text evidence="2">The sequence shown here is derived from an EMBL/GenBank/DDBJ whole genome shotgun (WGS) entry which is preliminary data.</text>
</comment>
<name>A0A2W4Y1R0_9CYAN</name>
<protein>
    <recommendedName>
        <fullName evidence="1">Winged helix-turn helix domain-containing protein</fullName>
    </recommendedName>
</protein>